<evidence type="ECO:0000256" key="2">
    <source>
        <dbReference type="ARBA" id="ARBA00022525"/>
    </source>
</evidence>
<dbReference type="CDD" id="cd19415">
    <property type="entry name" value="lipocalin_ApoM_AGP"/>
    <property type="match status" value="1"/>
</dbReference>
<protein>
    <recommendedName>
        <fullName evidence="7">Apolipoprotein M</fullName>
    </recommendedName>
</protein>
<name>A0AAV6QF35_SOLSE</name>
<keyword evidence="3 4" id="KW-0732">Signal</keyword>
<dbReference type="PANTHER" id="PTHR11967">
    <property type="entry name" value="ALPHA-1-ACID GLYCOPROTEIN"/>
    <property type="match status" value="1"/>
</dbReference>
<keyword evidence="6" id="KW-1185">Reference proteome</keyword>
<comment type="subcellular location">
    <subcellularLocation>
        <location evidence="1">Secreted</location>
    </subcellularLocation>
</comment>
<feature type="chain" id="PRO_5043473473" description="Apolipoprotein M" evidence="4">
    <location>
        <begin position="19"/>
        <end position="200"/>
    </location>
</feature>
<evidence type="ECO:0000313" key="6">
    <source>
        <dbReference type="Proteomes" id="UP000693946"/>
    </source>
</evidence>
<dbReference type="Proteomes" id="UP000693946">
    <property type="component" value="Linkage Group LG5"/>
</dbReference>
<comment type="caution">
    <text evidence="5">The sequence shown here is derived from an EMBL/GenBank/DDBJ whole genome shotgun (WGS) entry which is preliminary data.</text>
</comment>
<evidence type="ECO:0008006" key="7">
    <source>
        <dbReference type="Google" id="ProtNLM"/>
    </source>
</evidence>
<sequence>MSPRLCLALLALSSLAAASDPGCEELVKPLEDRSKISGKWIFNVGGADTEEYLKNLKSFHCSWIDFPTVPSVNMTMRFGDRHEEKCLYGHANFSYEGNNTKVTFHFNSTSHDHVGMLLESCADCLLWIENTESKENGEIKKGRHLYLFTKSGDLAESDLAFFKRQAACLNLLPDFYFAETKDLCPDEKEAAASKETTQEQ</sequence>
<proteinExistence type="predicted"/>
<evidence type="ECO:0000313" key="5">
    <source>
        <dbReference type="EMBL" id="KAG7489874.1"/>
    </source>
</evidence>
<evidence type="ECO:0000256" key="1">
    <source>
        <dbReference type="ARBA" id="ARBA00004613"/>
    </source>
</evidence>
<reference evidence="5 6" key="1">
    <citation type="journal article" date="2021" name="Sci. Rep.">
        <title>Chromosome anchoring in Senegalese sole (Solea senegalensis) reveals sex-associated markers and genome rearrangements in flatfish.</title>
        <authorList>
            <person name="Guerrero-Cozar I."/>
            <person name="Gomez-Garrido J."/>
            <person name="Berbel C."/>
            <person name="Martinez-Blanch J.F."/>
            <person name="Alioto T."/>
            <person name="Claros M.G."/>
            <person name="Gagnaire P.A."/>
            <person name="Manchado M."/>
        </authorList>
    </citation>
    <scope>NUCLEOTIDE SEQUENCE [LARGE SCALE GENOMIC DNA]</scope>
    <source>
        <strain evidence="5">Sse05_10M</strain>
    </source>
</reference>
<gene>
    <name evidence="5" type="ORF">JOB18_022491</name>
</gene>
<evidence type="ECO:0000256" key="4">
    <source>
        <dbReference type="SAM" id="SignalP"/>
    </source>
</evidence>
<dbReference type="GO" id="GO:0005576">
    <property type="term" value="C:extracellular region"/>
    <property type="evidence" value="ECO:0007669"/>
    <property type="project" value="UniProtKB-SubCell"/>
</dbReference>
<dbReference type="EMBL" id="JAGKHQ010000017">
    <property type="protein sequence ID" value="KAG7489874.1"/>
    <property type="molecule type" value="Genomic_DNA"/>
</dbReference>
<accession>A0AAV6QF35</accession>
<evidence type="ECO:0000256" key="3">
    <source>
        <dbReference type="ARBA" id="ARBA00022729"/>
    </source>
</evidence>
<dbReference type="AlphaFoldDB" id="A0AAV6QF35"/>
<keyword evidence="2" id="KW-0964">Secreted</keyword>
<feature type="signal peptide" evidence="4">
    <location>
        <begin position="1"/>
        <end position="18"/>
    </location>
</feature>
<organism evidence="5 6">
    <name type="scientific">Solea senegalensis</name>
    <name type="common">Senegalese sole</name>
    <dbReference type="NCBI Taxonomy" id="28829"/>
    <lineage>
        <taxon>Eukaryota</taxon>
        <taxon>Metazoa</taxon>
        <taxon>Chordata</taxon>
        <taxon>Craniata</taxon>
        <taxon>Vertebrata</taxon>
        <taxon>Euteleostomi</taxon>
        <taxon>Actinopterygii</taxon>
        <taxon>Neopterygii</taxon>
        <taxon>Teleostei</taxon>
        <taxon>Neoteleostei</taxon>
        <taxon>Acanthomorphata</taxon>
        <taxon>Carangaria</taxon>
        <taxon>Pleuronectiformes</taxon>
        <taxon>Pleuronectoidei</taxon>
        <taxon>Soleidae</taxon>
        <taxon>Solea</taxon>
    </lineage>
</organism>
<dbReference type="PANTHER" id="PTHR11967:SF2">
    <property type="entry name" value="ALPHA-1-ACID GLYCOPROTEIN 1"/>
    <property type="match status" value="1"/>
</dbReference>